<accession>A0A2J7ZWU0</accession>
<evidence type="ECO:0000256" key="2">
    <source>
        <dbReference type="ARBA" id="ARBA00023315"/>
    </source>
</evidence>
<dbReference type="AlphaFoldDB" id="A0A2J7ZWU0"/>
<dbReference type="InterPro" id="IPR016181">
    <property type="entry name" value="Acyl_CoA_acyltransferase"/>
</dbReference>
<sequence length="94" mass="10158">DDPHGCYLLNVVVREDVRGQGVGRALMRAAMARAVHSWGAQQLYTHVEADNEVAFRLYRGCGFGQHSSDSKYESASKLGQTVLLLAPAFAAPPA</sequence>
<dbReference type="SUPFAM" id="SSF55729">
    <property type="entry name" value="Acyl-CoA N-acyltransferases (Nat)"/>
    <property type="match status" value="1"/>
</dbReference>
<evidence type="ECO:0000313" key="4">
    <source>
        <dbReference type="EMBL" id="PNH00670.1"/>
    </source>
</evidence>
<dbReference type="Gene3D" id="3.40.630.30">
    <property type="match status" value="1"/>
</dbReference>
<dbReference type="PANTHER" id="PTHR43877">
    <property type="entry name" value="AMINOALKYLPHOSPHONATE N-ACETYLTRANSFERASE-RELATED-RELATED"/>
    <property type="match status" value="1"/>
</dbReference>
<name>A0A2J7ZWU0_9CHLO</name>
<dbReference type="Proteomes" id="UP000236333">
    <property type="component" value="Unassembled WGS sequence"/>
</dbReference>
<dbReference type="EMBL" id="PGGS01000363">
    <property type="protein sequence ID" value="PNH04743.1"/>
    <property type="molecule type" value="Genomic_DNA"/>
</dbReference>
<dbReference type="GO" id="GO:0016747">
    <property type="term" value="F:acyltransferase activity, transferring groups other than amino-acyl groups"/>
    <property type="evidence" value="ECO:0007669"/>
    <property type="project" value="InterPro"/>
</dbReference>
<gene>
    <name evidence="5" type="ORF">TSOC_009071</name>
    <name evidence="4" type="ORF">TSOC_013494</name>
</gene>
<dbReference type="InterPro" id="IPR000182">
    <property type="entry name" value="GNAT_dom"/>
</dbReference>
<dbReference type="Pfam" id="PF00583">
    <property type="entry name" value="Acetyltransf_1"/>
    <property type="match status" value="1"/>
</dbReference>
<keyword evidence="1" id="KW-0808">Transferase</keyword>
<feature type="non-terminal residue" evidence="5">
    <location>
        <position position="1"/>
    </location>
</feature>
<feature type="domain" description="N-acetyltransferase" evidence="3">
    <location>
        <begin position="1"/>
        <end position="80"/>
    </location>
</feature>
<dbReference type="PROSITE" id="PS51186">
    <property type="entry name" value="GNAT"/>
    <property type="match status" value="1"/>
</dbReference>
<dbReference type="EMBL" id="PGGS01001237">
    <property type="protein sequence ID" value="PNH00670.1"/>
    <property type="molecule type" value="Genomic_DNA"/>
</dbReference>
<keyword evidence="6" id="KW-1185">Reference proteome</keyword>
<comment type="caution">
    <text evidence="5">The sequence shown here is derived from an EMBL/GenBank/DDBJ whole genome shotgun (WGS) entry which is preliminary data.</text>
</comment>
<keyword evidence="2" id="KW-0012">Acyltransferase</keyword>
<evidence type="ECO:0000259" key="3">
    <source>
        <dbReference type="PROSITE" id="PS51186"/>
    </source>
</evidence>
<reference evidence="5 6" key="1">
    <citation type="journal article" date="2017" name="Mol. Biol. Evol.">
        <title>The 4-celled Tetrabaena socialis nuclear genome reveals the essential components for genetic control of cell number at the origin of multicellularity in the volvocine lineage.</title>
        <authorList>
            <person name="Featherston J."/>
            <person name="Arakaki Y."/>
            <person name="Hanschen E.R."/>
            <person name="Ferris P.J."/>
            <person name="Michod R.E."/>
            <person name="Olson B.J.S.C."/>
            <person name="Nozaki H."/>
            <person name="Durand P.M."/>
        </authorList>
    </citation>
    <scope>NUCLEOTIDE SEQUENCE [LARGE SCALE GENOMIC DNA]</scope>
    <source>
        <strain evidence="5 6">NIES-571</strain>
    </source>
</reference>
<dbReference type="InterPro" id="IPR050832">
    <property type="entry name" value="Bact_Acetyltransf"/>
</dbReference>
<proteinExistence type="predicted"/>
<protein>
    <recommendedName>
        <fullName evidence="3">N-acetyltransferase domain-containing protein</fullName>
    </recommendedName>
</protein>
<evidence type="ECO:0000313" key="5">
    <source>
        <dbReference type="EMBL" id="PNH04743.1"/>
    </source>
</evidence>
<organism evidence="5 6">
    <name type="scientific">Tetrabaena socialis</name>
    <dbReference type="NCBI Taxonomy" id="47790"/>
    <lineage>
        <taxon>Eukaryota</taxon>
        <taxon>Viridiplantae</taxon>
        <taxon>Chlorophyta</taxon>
        <taxon>core chlorophytes</taxon>
        <taxon>Chlorophyceae</taxon>
        <taxon>CS clade</taxon>
        <taxon>Chlamydomonadales</taxon>
        <taxon>Tetrabaenaceae</taxon>
        <taxon>Tetrabaena</taxon>
    </lineage>
</organism>
<evidence type="ECO:0000313" key="6">
    <source>
        <dbReference type="Proteomes" id="UP000236333"/>
    </source>
</evidence>
<dbReference type="OrthoDB" id="41532at2759"/>
<evidence type="ECO:0000256" key="1">
    <source>
        <dbReference type="ARBA" id="ARBA00022679"/>
    </source>
</evidence>